<evidence type="ECO:0008006" key="4">
    <source>
        <dbReference type="Google" id="ProtNLM"/>
    </source>
</evidence>
<feature type="chain" id="PRO_5038414391" description="DUF2690 domain-containing protein" evidence="1">
    <location>
        <begin position="29"/>
        <end position="180"/>
    </location>
</feature>
<dbReference type="RefSeq" id="WP_203696988.1">
    <property type="nucleotide sequence ID" value="NZ_BAAALC010000024.1"/>
</dbReference>
<dbReference type="EMBL" id="BONI01000070">
    <property type="protein sequence ID" value="GIG09668.1"/>
    <property type="molecule type" value="Genomic_DNA"/>
</dbReference>
<evidence type="ECO:0000313" key="3">
    <source>
        <dbReference type="Proteomes" id="UP000630887"/>
    </source>
</evidence>
<keyword evidence="3" id="KW-1185">Reference proteome</keyword>
<reference evidence="2 3" key="1">
    <citation type="submission" date="2021-01" db="EMBL/GenBank/DDBJ databases">
        <title>Whole genome shotgun sequence of Catellatospora coxensis NBRC 107359.</title>
        <authorList>
            <person name="Komaki H."/>
            <person name="Tamura T."/>
        </authorList>
    </citation>
    <scope>NUCLEOTIDE SEQUENCE [LARGE SCALE GENOMIC DNA]</scope>
    <source>
        <strain evidence="2 3">NBRC 107359</strain>
    </source>
</reference>
<organism evidence="2 3">
    <name type="scientific">Catellatospora coxensis</name>
    <dbReference type="NCBI Taxonomy" id="310354"/>
    <lineage>
        <taxon>Bacteria</taxon>
        <taxon>Bacillati</taxon>
        <taxon>Actinomycetota</taxon>
        <taxon>Actinomycetes</taxon>
        <taxon>Micromonosporales</taxon>
        <taxon>Micromonosporaceae</taxon>
        <taxon>Catellatospora</taxon>
    </lineage>
</organism>
<evidence type="ECO:0000256" key="1">
    <source>
        <dbReference type="SAM" id="SignalP"/>
    </source>
</evidence>
<evidence type="ECO:0000313" key="2">
    <source>
        <dbReference type="EMBL" id="GIG09668.1"/>
    </source>
</evidence>
<name>A0A8J3KW24_9ACTN</name>
<keyword evidence="1" id="KW-0732">Signal</keyword>
<dbReference type="Proteomes" id="UP000630887">
    <property type="component" value="Unassembled WGS sequence"/>
</dbReference>
<sequence>MSDRTSQARRLLATLVLAVAFVTGGVVASPGRALAACTGMGCNNKNPATESCDAAATTTTTPNSDVWYNQPSVGVWGVHVRRSTACNARWARITLDPWCAGNHPPCFDVDIRIRIERRWFDGEYVTTHVYYKTIASHTARGNYYTNMVGDSTLDQFRACYETRSVGATTWTNLSCGSWVS</sequence>
<dbReference type="AlphaFoldDB" id="A0A8J3KW24"/>
<comment type="caution">
    <text evidence="2">The sequence shown here is derived from an EMBL/GenBank/DDBJ whole genome shotgun (WGS) entry which is preliminary data.</text>
</comment>
<feature type="signal peptide" evidence="1">
    <location>
        <begin position="1"/>
        <end position="28"/>
    </location>
</feature>
<protein>
    <recommendedName>
        <fullName evidence="4">DUF2690 domain-containing protein</fullName>
    </recommendedName>
</protein>
<accession>A0A8J3KW24</accession>
<gene>
    <name evidence="2" type="ORF">Cco03nite_63680</name>
</gene>
<proteinExistence type="predicted"/>